<dbReference type="EMBL" id="AUZJ01000069">
    <property type="protein sequence ID" value="ERF59481.1"/>
    <property type="molecule type" value="Genomic_DNA"/>
</dbReference>
<name>U2KRR9_TRESO</name>
<dbReference type="AlphaFoldDB" id="U2KRR9"/>
<gene>
    <name evidence="7" type="ORF">HMPREF0860_0896</name>
    <name evidence="6" type="ORF">HMPREF1325_1403</name>
</gene>
<dbReference type="Proteomes" id="UP000016412">
    <property type="component" value="Unassembled WGS sequence"/>
</dbReference>
<feature type="domain" description="Periplasmic binding protein" evidence="5">
    <location>
        <begin position="32"/>
        <end position="286"/>
    </location>
</feature>
<evidence type="ECO:0000313" key="9">
    <source>
        <dbReference type="Proteomes" id="UP000016646"/>
    </source>
</evidence>
<dbReference type="STRING" id="1125725.HMPREF1325_1403"/>
<keyword evidence="3 4" id="KW-0732">Signal</keyword>
<evidence type="ECO:0000313" key="8">
    <source>
        <dbReference type="Proteomes" id="UP000016412"/>
    </source>
</evidence>
<keyword evidence="9" id="KW-1185">Reference proteome</keyword>
<dbReference type="InterPro" id="IPR028082">
    <property type="entry name" value="Peripla_BP_I"/>
</dbReference>
<dbReference type="OrthoDB" id="9814427at2"/>
<accession>U2KRR9</accession>
<evidence type="ECO:0000256" key="3">
    <source>
        <dbReference type="ARBA" id="ARBA00022729"/>
    </source>
</evidence>
<dbReference type="InterPro" id="IPR025997">
    <property type="entry name" value="SBP_2_dom"/>
</dbReference>
<reference evidence="8 9" key="1">
    <citation type="submission" date="2013-08" db="EMBL/GenBank/DDBJ databases">
        <authorList>
            <person name="Durkin A.S."/>
            <person name="Haft D.R."/>
            <person name="McCorrison J."/>
            <person name="Torralba M."/>
            <person name="Gillis M."/>
            <person name="Haft D.H."/>
            <person name="Methe B."/>
            <person name="Sutton G."/>
            <person name="Nelson K.E."/>
        </authorList>
    </citation>
    <scope>NUCLEOTIDE SEQUENCE [LARGE SCALE GENOMIC DNA]</scope>
    <source>
        <strain evidence="7 9">ATCC 35536</strain>
        <strain evidence="6 8">VPI DR56BR1116</strain>
    </source>
</reference>
<evidence type="ECO:0000313" key="7">
    <source>
        <dbReference type="EMBL" id="ERK01177.1"/>
    </source>
</evidence>
<dbReference type="Pfam" id="PF13407">
    <property type="entry name" value="Peripla_BP_4"/>
    <property type="match status" value="1"/>
</dbReference>
<dbReference type="PANTHER" id="PTHR46847:SF1">
    <property type="entry name" value="D-ALLOSE-BINDING PERIPLASMIC PROTEIN-RELATED"/>
    <property type="match status" value="1"/>
</dbReference>
<proteinExistence type="inferred from homology"/>
<evidence type="ECO:0000256" key="2">
    <source>
        <dbReference type="ARBA" id="ARBA00007639"/>
    </source>
</evidence>
<comment type="similarity">
    <text evidence="2">Belongs to the bacterial solute-binding protein 2 family.</text>
</comment>
<evidence type="ECO:0000256" key="1">
    <source>
        <dbReference type="ARBA" id="ARBA00004196"/>
    </source>
</evidence>
<dbReference type="RefSeq" id="WP_021331559.1">
    <property type="nucleotide sequence ID" value="NZ_AUZJ01000069.1"/>
</dbReference>
<dbReference type="EMBL" id="AVQI01000060">
    <property type="protein sequence ID" value="ERK01177.1"/>
    <property type="molecule type" value="Genomic_DNA"/>
</dbReference>
<dbReference type="GO" id="GO:0030246">
    <property type="term" value="F:carbohydrate binding"/>
    <property type="evidence" value="ECO:0007669"/>
    <property type="project" value="UniProtKB-ARBA"/>
</dbReference>
<comment type="subcellular location">
    <subcellularLocation>
        <location evidence="1">Cell envelope</location>
    </subcellularLocation>
</comment>
<evidence type="ECO:0000256" key="4">
    <source>
        <dbReference type="SAM" id="SignalP"/>
    </source>
</evidence>
<dbReference type="PATRIC" id="fig|1125725.3.peg.2538"/>
<dbReference type="Gene3D" id="3.40.50.2300">
    <property type="match status" value="2"/>
</dbReference>
<feature type="signal peptide" evidence="4">
    <location>
        <begin position="1"/>
        <end position="23"/>
    </location>
</feature>
<comment type="caution">
    <text evidence="6">The sequence shown here is derived from an EMBL/GenBank/DDBJ whole genome shotgun (WGS) entry which is preliminary data.</text>
</comment>
<evidence type="ECO:0000259" key="5">
    <source>
        <dbReference type="Pfam" id="PF13407"/>
    </source>
</evidence>
<sequence>MKNAVKVFFVLLGLTLASSSVFASGGSDKQKVGFIVGSRQHVFYTLIEKGIKAEAQAQGINAIVLDGELDGNVTSDHINNLVAEGCKAIALSCNDPGGTTPAMEAADKDGVPVFTFDCTSRTTKVIKCFVGTDNVEGGRLGGKETVRLANKGDKVGLINFDEPQSCIDRRKGWEEIVKASDKKLKIVEIGNYAGDASKAEQLMTDALTANPDLAVVFCVGDPAAAGALAAIKVAGASTKIIGFDGNPEAKDAIRDATNGKFWVSEIAQNPEKIGSEITKQITKYLTTGKVDQPVIMIAPYIITKENVGK</sequence>
<protein>
    <submittedName>
        <fullName evidence="6">Periplasmic-binding protein domain protein</fullName>
    </submittedName>
</protein>
<dbReference type="SUPFAM" id="SSF53822">
    <property type="entry name" value="Periplasmic binding protein-like I"/>
    <property type="match status" value="1"/>
</dbReference>
<dbReference type="GO" id="GO:0030313">
    <property type="term" value="C:cell envelope"/>
    <property type="evidence" value="ECO:0007669"/>
    <property type="project" value="UniProtKB-SubCell"/>
</dbReference>
<organism evidence="6 8">
    <name type="scientific">Treponema socranskii subsp. socranskii VPI DR56BR1116 = ATCC 35536</name>
    <dbReference type="NCBI Taxonomy" id="1125725"/>
    <lineage>
        <taxon>Bacteria</taxon>
        <taxon>Pseudomonadati</taxon>
        <taxon>Spirochaetota</taxon>
        <taxon>Spirochaetia</taxon>
        <taxon>Spirochaetales</taxon>
        <taxon>Treponemataceae</taxon>
        <taxon>Treponema</taxon>
    </lineage>
</organism>
<feature type="chain" id="PRO_5004629554" evidence="4">
    <location>
        <begin position="24"/>
        <end position="309"/>
    </location>
</feature>
<dbReference type="PANTHER" id="PTHR46847">
    <property type="entry name" value="D-ALLOSE-BINDING PERIPLASMIC PROTEIN-RELATED"/>
    <property type="match status" value="1"/>
</dbReference>
<dbReference type="Proteomes" id="UP000016646">
    <property type="component" value="Unassembled WGS sequence"/>
</dbReference>
<evidence type="ECO:0000313" key="6">
    <source>
        <dbReference type="EMBL" id="ERF59481.1"/>
    </source>
</evidence>
<dbReference type="eggNOG" id="COG1879">
    <property type="taxonomic scope" value="Bacteria"/>
</dbReference>